<dbReference type="SUPFAM" id="SSF56219">
    <property type="entry name" value="DNase I-like"/>
    <property type="match status" value="1"/>
</dbReference>
<keyword evidence="1" id="KW-1133">Transmembrane helix</keyword>
<evidence type="ECO:0000259" key="2">
    <source>
        <dbReference type="Pfam" id="PF03372"/>
    </source>
</evidence>
<accession>A0ABS5Y4C0</accession>
<dbReference type="InterPro" id="IPR036691">
    <property type="entry name" value="Endo/exonu/phosph_ase_sf"/>
</dbReference>
<keyword evidence="1" id="KW-0472">Membrane</keyword>
<protein>
    <submittedName>
        <fullName evidence="3">Endonuclease/exonuclease/phosphatase family protein</fullName>
    </submittedName>
</protein>
<dbReference type="GO" id="GO:0004519">
    <property type="term" value="F:endonuclease activity"/>
    <property type="evidence" value="ECO:0007669"/>
    <property type="project" value="UniProtKB-KW"/>
</dbReference>
<feature type="transmembrane region" description="Helical" evidence="1">
    <location>
        <begin position="65"/>
        <end position="85"/>
    </location>
</feature>
<keyword evidence="1" id="KW-0812">Transmembrane</keyword>
<feature type="transmembrane region" description="Helical" evidence="1">
    <location>
        <begin position="42"/>
        <end position="60"/>
    </location>
</feature>
<reference evidence="3 4" key="1">
    <citation type="journal article" date="2021" name="Mar. Drugs">
        <title>Genome Reduction and Secondary Metabolism of the Marine Sponge-Associated Cyanobacterium Leptothoe.</title>
        <authorList>
            <person name="Konstantinou D."/>
            <person name="Popin R.V."/>
            <person name="Fewer D.P."/>
            <person name="Sivonen K."/>
            <person name="Gkelis S."/>
        </authorList>
    </citation>
    <scope>NUCLEOTIDE SEQUENCE [LARGE SCALE GENOMIC DNA]</scope>
    <source>
        <strain evidence="3 4">TAU-MAC 1615</strain>
    </source>
</reference>
<comment type="caution">
    <text evidence="3">The sequence shown here is derived from an EMBL/GenBank/DDBJ whole genome shotgun (WGS) entry which is preliminary data.</text>
</comment>
<evidence type="ECO:0000313" key="3">
    <source>
        <dbReference type="EMBL" id="MBT9312672.1"/>
    </source>
</evidence>
<keyword evidence="3" id="KW-0540">Nuclease</keyword>
<dbReference type="EMBL" id="JADOER010000009">
    <property type="protein sequence ID" value="MBT9312672.1"/>
    <property type="molecule type" value="Genomic_DNA"/>
</dbReference>
<name>A0ABS5Y4C0_9CYAN</name>
<keyword evidence="4" id="KW-1185">Reference proteome</keyword>
<evidence type="ECO:0000313" key="4">
    <source>
        <dbReference type="Proteomes" id="UP001196661"/>
    </source>
</evidence>
<proteinExistence type="predicted"/>
<keyword evidence="3" id="KW-0255">Endonuclease</keyword>
<dbReference type="InterPro" id="IPR005135">
    <property type="entry name" value="Endo/exonuclease/phosphatase"/>
</dbReference>
<gene>
    <name evidence="3" type="ORF">IXB28_10680</name>
</gene>
<sequence length="327" mass="36824">MKQRHYNIFSHICLTSVLALTGLAMATSQFGWSLYLEIFSHFQVQYFLAALIIAATAALLRNYRLLLVILFCTALLSAQVMPWYIPVSLGGPSTNYRIVLANLNFNNEDAGAALTLIDQEQPDLALFLETGRPMEQQLTALKRDYPYSTTPEDGILLYSKYPLTDIHLKQFGRYARESLTAHFKVFDTPISLVAVHPLPPIESKMFLSRNTLLNDVGQYIKAQTDAVIFLGDLNITMWSPYYQHFIQQTQLKNTRQGFGIQPTWPRVGSYFGLPRWTQWLISPLQIPIDHCLVSPQIRVADVHTGTDTGSDHAPLVVDLVIPAAKPA</sequence>
<dbReference type="RefSeq" id="WP_215618564.1">
    <property type="nucleotide sequence ID" value="NZ_JADOER010000009.1"/>
</dbReference>
<organism evidence="3 4">
    <name type="scientific">Leptothoe kymatousa TAU-MAC 1615</name>
    <dbReference type="NCBI Taxonomy" id="2364775"/>
    <lineage>
        <taxon>Bacteria</taxon>
        <taxon>Bacillati</taxon>
        <taxon>Cyanobacteriota</taxon>
        <taxon>Cyanophyceae</taxon>
        <taxon>Nodosilineales</taxon>
        <taxon>Cymatolegaceae</taxon>
        <taxon>Leptothoe</taxon>
        <taxon>Leptothoe kymatousa</taxon>
    </lineage>
</organism>
<dbReference type="Gene3D" id="3.60.10.10">
    <property type="entry name" value="Endonuclease/exonuclease/phosphatase"/>
    <property type="match status" value="1"/>
</dbReference>
<dbReference type="Pfam" id="PF03372">
    <property type="entry name" value="Exo_endo_phos"/>
    <property type="match status" value="1"/>
</dbReference>
<evidence type="ECO:0000256" key="1">
    <source>
        <dbReference type="SAM" id="Phobius"/>
    </source>
</evidence>
<feature type="domain" description="Endonuclease/exonuclease/phosphatase" evidence="2">
    <location>
        <begin position="101"/>
        <end position="312"/>
    </location>
</feature>
<keyword evidence="3" id="KW-0378">Hydrolase</keyword>
<dbReference type="Proteomes" id="UP001196661">
    <property type="component" value="Unassembled WGS sequence"/>
</dbReference>